<dbReference type="EMBL" id="SYVV01000043">
    <property type="protein sequence ID" value="TKG27965.1"/>
    <property type="molecule type" value="Genomic_DNA"/>
</dbReference>
<evidence type="ECO:0000313" key="3">
    <source>
        <dbReference type="EMBL" id="TKG27965.1"/>
    </source>
</evidence>
<evidence type="ECO:0000256" key="1">
    <source>
        <dbReference type="SAM" id="SignalP"/>
    </source>
</evidence>
<feature type="signal peptide" evidence="1">
    <location>
        <begin position="1"/>
        <end position="25"/>
    </location>
</feature>
<reference evidence="3 5" key="4">
    <citation type="submission" date="2019-04" db="EMBL/GenBank/DDBJ databases">
        <title>A reverse ecology approach based on a biological definition of microbial populations.</title>
        <authorList>
            <person name="Arevalo P."/>
            <person name="Vaninsberghe D."/>
            <person name="Elsherbini J."/>
            <person name="Gore J."/>
            <person name="Polz M."/>
        </authorList>
    </citation>
    <scope>NUCLEOTIDE SEQUENCE [LARGE SCALE GENOMIC DNA]</scope>
    <source>
        <strain evidence="3 5">10N.222.45.A8</strain>
    </source>
</reference>
<dbReference type="RefSeq" id="WP_102258383.1">
    <property type="nucleotide sequence ID" value="NZ_MDBG01000002.1"/>
</dbReference>
<name>A0A2N7NCR1_9VIBR</name>
<dbReference type="EMBL" id="MDBP01000080">
    <property type="protein sequence ID" value="PMP09969.1"/>
    <property type="molecule type" value="Genomic_DNA"/>
</dbReference>
<evidence type="ECO:0008006" key="6">
    <source>
        <dbReference type="Google" id="ProtNLM"/>
    </source>
</evidence>
<evidence type="ECO:0000313" key="2">
    <source>
        <dbReference type="EMBL" id="PMP09969.1"/>
    </source>
</evidence>
<reference evidence="2" key="3">
    <citation type="journal article" date="2018" name="Nature">
        <title>A major lineage of non-tailed dsDNA viruses as unrecognized killers of marine bacteria.</title>
        <authorList>
            <person name="Kauffman K.M."/>
            <person name="Hussain F.A."/>
            <person name="Yang J."/>
            <person name="Arevalo P."/>
            <person name="Brown J.M."/>
            <person name="Chang W.K."/>
            <person name="VanInsberghe D."/>
            <person name="Elsherbini J."/>
            <person name="Sharma R.S."/>
            <person name="Cutler M.B."/>
            <person name="Kelly L."/>
            <person name="Polz M.F."/>
        </authorList>
    </citation>
    <scope>NUCLEOTIDE SEQUENCE</scope>
    <source>
        <strain evidence="2">10N.222.48.A2</strain>
    </source>
</reference>
<sequence length="197" mass="22631">MTANTLIYKKTTLMVLTVCLGPLIAGCSIKPQSNYDVGDPIQVTTDLLKDTRHFNVTSDYNPSYLDSLLKRNPVTLIDDQDWQQLFIKTEFSSDKSYRLEENLRRTCWSLNNEAELKIVSRAHRGSDYDNIITACVSKRLGPYKPLFFYSQVQDRVIGDYLMMLTPKNHYSDQAYLCKAKTEGYDLPSNLFCKVNSQ</sequence>
<proteinExistence type="predicted"/>
<keyword evidence="1" id="KW-0732">Signal</keyword>
<protein>
    <recommendedName>
        <fullName evidence="6">Lipoprotein</fullName>
    </recommendedName>
</protein>
<accession>A0A2N7NCR1</accession>
<reference evidence="4" key="1">
    <citation type="submission" date="2016-07" db="EMBL/GenBank/DDBJ databases">
        <title>Nontailed viruses are major unrecognized killers of bacteria in the ocean.</title>
        <authorList>
            <person name="Kauffman K."/>
            <person name="Hussain F."/>
            <person name="Yang J."/>
            <person name="Arevalo P."/>
            <person name="Brown J."/>
            <person name="Cutler M."/>
            <person name="Kelly L."/>
            <person name="Polz M.F."/>
        </authorList>
    </citation>
    <scope>NUCLEOTIDE SEQUENCE [LARGE SCALE GENOMIC DNA]</scope>
    <source>
        <strain evidence="4">10N.222.48.A2</strain>
    </source>
</reference>
<gene>
    <name evidence="2" type="ORF">BCS92_02250</name>
    <name evidence="3" type="ORF">FC057_22520</name>
</gene>
<reference evidence="2" key="2">
    <citation type="submission" date="2016-07" db="EMBL/GenBank/DDBJ databases">
        <authorList>
            <person name="Wan K."/>
            <person name="Booth B."/>
            <person name="Spirohn K."/>
            <person name="Hao T."/>
            <person name="Hu Y."/>
            <person name="Calderwood M."/>
            <person name="Hill D."/>
            <person name="Mohr S."/>
            <person name="Vidal M."/>
            <person name="Celniker S."/>
            <person name="Perrimon N."/>
        </authorList>
    </citation>
    <scope>NUCLEOTIDE SEQUENCE</scope>
    <source>
        <strain evidence="2">10N.222.48.A2</strain>
    </source>
</reference>
<evidence type="ECO:0000313" key="5">
    <source>
        <dbReference type="Proteomes" id="UP000308018"/>
    </source>
</evidence>
<feature type="chain" id="PRO_5030054067" description="Lipoprotein" evidence="1">
    <location>
        <begin position="26"/>
        <end position="197"/>
    </location>
</feature>
<evidence type="ECO:0000313" key="4">
    <source>
        <dbReference type="Proteomes" id="UP000235579"/>
    </source>
</evidence>
<dbReference type="Proteomes" id="UP000308018">
    <property type="component" value="Unassembled WGS sequence"/>
</dbReference>
<organism evidence="2 4">
    <name type="scientific">Vibrio tasmaniensis</name>
    <dbReference type="NCBI Taxonomy" id="212663"/>
    <lineage>
        <taxon>Bacteria</taxon>
        <taxon>Pseudomonadati</taxon>
        <taxon>Pseudomonadota</taxon>
        <taxon>Gammaproteobacteria</taxon>
        <taxon>Vibrionales</taxon>
        <taxon>Vibrionaceae</taxon>
        <taxon>Vibrio</taxon>
    </lineage>
</organism>
<dbReference type="AlphaFoldDB" id="A0A2N7NCR1"/>
<dbReference type="Proteomes" id="UP000235579">
    <property type="component" value="Unassembled WGS sequence"/>
</dbReference>
<comment type="caution">
    <text evidence="2">The sequence shown here is derived from an EMBL/GenBank/DDBJ whole genome shotgun (WGS) entry which is preliminary data.</text>
</comment>